<dbReference type="Proteomes" id="UP001060215">
    <property type="component" value="Chromosome 13"/>
</dbReference>
<protein>
    <submittedName>
        <fullName evidence="1">F-box/LRR-repeat protein 25</fullName>
    </submittedName>
</protein>
<evidence type="ECO:0000313" key="2">
    <source>
        <dbReference type="Proteomes" id="UP001060215"/>
    </source>
</evidence>
<gene>
    <name evidence="1" type="ORF">LOK49_LG12G02845</name>
</gene>
<accession>A0ACC0FUR6</accession>
<proteinExistence type="predicted"/>
<keyword evidence="2" id="KW-1185">Reference proteome</keyword>
<organism evidence="1 2">
    <name type="scientific">Camellia lanceoleosa</name>
    <dbReference type="NCBI Taxonomy" id="1840588"/>
    <lineage>
        <taxon>Eukaryota</taxon>
        <taxon>Viridiplantae</taxon>
        <taxon>Streptophyta</taxon>
        <taxon>Embryophyta</taxon>
        <taxon>Tracheophyta</taxon>
        <taxon>Spermatophyta</taxon>
        <taxon>Magnoliopsida</taxon>
        <taxon>eudicotyledons</taxon>
        <taxon>Gunneridae</taxon>
        <taxon>Pentapetalae</taxon>
        <taxon>asterids</taxon>
        <taxon>Ericales</taxon>
        <taxon>Theaceae</taxon>
        <taxon>Camellia</taxon>
    </lineage>
</organism>
<name>A0ACC0FUR6_9ERIC</name>
<comment type="caution">
    <text evidence="1">The sequence shown here is derived from an EMBL/GenBank/DDBJ whole genome shotgun (WGS) entry which is preliminary data.</text>
</comment>
<evidence type="ECO:0000313" key="1">
    <source>
        <dbReference type="EMBL" id="KAI7991795.1"/>
    </source>
</evidence>
<reference evidence="1 2" key="1">
    <citation type="journal article" date="2022" name="Plant J.">
        <title>Chromosome-level genome of Camellia lanceoleosa provides a valuable resource for understanding genome evolution and self-incompatibility.</title>
        <authorList>
            <person name="Gong W."/>
            <person name="Xiao S."/>
            <person name="Wang L."/>
            <person name="Liao Z."/>
            <person name="Chang Y."/>
            <person name="Mo W."/>
            <person name="Hu G."/>
            <person name="Li W."/>
            <person name="Zhao G."/>
            <person name="Zhu H."/>
            <person name="Hu X."/>
            <person name="Ji K."/>
            <person name="Xiang X."/>
            <person name="Song Q."/>
            <person name="Yuan D."/>
            <person name="Jin S."/>
            <person name="Zhang L."/>
        </authorList>
    </citation>
    <scope>NUCLEOTIDE SEQUENCE [LARGE SCALE GENOMIC DNA]</scope>
    <source>
        <strain evidence="1">SQ_2022a</strain>
    </source>
</reference>
<sequence length="343" mass="39182">MAIDVGALAVGGVEGGSELGDSDGWLQAKGKGDWRWLWWNVKLNRKGWITIGYGQGGVEEDNQGNDLKPIDRLIEMPDDILSFILSFLSIRDSVKARILSRRWRYICSFMLNLDFDLHTVLGINYKARICFCLGNEYAGYVDRWIRFAIIMKTEKLDLEFFASPESQSNNLYDFPCQLLPQGDSSQLKYLCLKSCNLRPTPNLVSRLVSLKSLDLEHVPLNQSCANSILSSCLNLEWLRLKNSILPETLCIHGPSLHLKILIVHECYGVEKFEISSIDLTTFEYIGKVKNFSFLDVPRLEKVHIRFMVAYERGTQYMFNGIANDLPRLQTLSLVLTTDEVRKK</sequence>
<dbReference type="EMBL" id="CM045770">
    <property type="protein sequence ID" value="KAI7991795.1"/>
    <property type="molecule type" value="Genomic_DNA"/>
</dbReference>